<dbReference type="EMBL" id="GBRH01219776">
    <property type="protein sequence ID" value="JAD78119.1"/>
    <property type="molecule type" value="Transcribed_RNA"/>
</dbReference>
<keyword evidence="1" id="KW-0472">Membrane</keyword>
<feature type="transmembrane region" description="Helical" evidence="1">
    <location>
        <begin position="82"/>
        <end position="101"/>
    </location>
</feature>
<protein>
    <submittedName>
        <fullName evidence="2">AGO908</fullName>
    </submittedName>
</protein>
<keyword evidence="1" id="KW-1133">Transmembrane helix</keyword>
<organism evidence="2">
    <name type="scientific">Arundo donax</name>
    <name type="common">Giant reed</name>
    <name type="synonym">Donax arundinaceus</name>
    <dbReference type="NCBI Taxonomy" id="35708"/>
    <lineage>
        <taxon>Eukaryota</taxon>
        <taxon>Viridiplantae</taxon>
        <taxon>Streptophyta</taxon>
        <taxon>Embryophyta</taxon>
        <taxon>Tracheophyta</taxon>
        <taxon>Spermatophyta</taxon>
        <taxon>Magnoliopsida</taxon>
        <taxon>Liliopsida</taxon>
        <taxon>Poales</taxon>
        <taxon>Poaceae</taxon>
        <taxon>PACMAD clade</taxon>
        <taxon>Arundinoideae</taxon>
        <taxon>Arundineae</taxon>
        <taxon>Arundo</taxon>
    </lineage>
</organism>
<evidence type="ECO:0000313" key="2">
    <source>
        <dbReference type="EMBL" id="JAD78119.1"/>
    </source>
</evidence>
<evidence type="ECO:0000256" key="1">
    <source>
        <dbReference type="SAM" id="Phobius"/>
    </source>
</evidence>
<sequence>MNMKGAPLTRGSASNSCTLLPPSFPLILRARLVMYWSWPCGLFARGLRKHWVKIPSCVSQISFSVLYPGCCSDIGQKRSCSLCFLFAAACFALLSSSYSMLGSDSTPISDRCTKHGSGFI</sequence>
<dbReference type="AlphaFoldDB" id="A0A0A9CPB2"/>
<reference evidence="2" key="2">
    <citation type="journal article" date="2015" name="Data Brief">
        <title>Shoot transcriptome of the giant reed, Arundo donax.</title>
        <authorList>
            <person name="Barrero R.A."/>
            <person name="Guerrero F.D."/>
            <person name="Moolhuijzen P."/>
            <person name="Goolsby J.A."/>
            <person name="Tidwell J."/>
            <person name="Bellgard S.E."/>
            <person name="Bellgard M.I."/>
        </authorList>
    </citation>
    <scope>NUCLEOTIDE SEQUENCE</scope>
    <source>
        <tissue evidence="2">Shoot tissue taken approximately 20 cm above the soil surface</tissue>
    </source>
</reference>
<reference evidence="2" key="1">
    <citation type="submission" date="2014-09" db="EMBL/GenBank/DDBJ databases">
        <authorList>
            <person name="Magalhaes I.L.F."/>
            <person name="Oliveira U."/>
            <person name="Santos F.R."/>
            <person name="Vidigal T.H.D.A."/>
            <person name="Brescovit A.D."/>
            <person name="Santos A.J."/>
        </authorList>
    </citation>
    <scope>NUCLEOTIDE SEQUENCE</scope>
    <source>
        <tissue evidence="2">Shoot tissue taken approximately 20 cm above the soil surface</tissue>
    </source>
</reference>
<proteinExistence type="predicted"/>
<accession>A0A0A9CPB2</accession>
<keyword evidence="1" id="KW-0812">Transmembrane</keyword>
<name>A0A0A9CPB2_ARUDO</name>